<dbReference type="InterPro" id="IPR027021">
    <property type="entry name" value="C-di-GMP_BP_PA4608"/>
</dbReference>
<dbReference type="SUPFAM" id="SSF141371">
    <property type="entry name" value="PilZ domain-like"/>
    <property type="match status" value="1"/>
</dbReference>
<protein>
    <recommendedName>
        <fullName evidence="1">Cyclic diguanosine monophosphate-binding protein</fullName>
        <shortName evidence="1">c-di-GMP-binding protein</shortName>
    </recommendedName>
    <alternativeName>
        <fullName evidence="1">Pilz domain-containing protein</fullName>
    </alternativeName>
</protein>
<evidence type="ECO:0000313" key="3">
    <source>
        <dbReference type="EMBL" id="KJA09114.1"/>
    </source>
</evidence>
<organism evidence="3 4">
    <name type="scientific">Acidovorax temperans</name>
    <dbReference type="NCBI Taxonomy" id="80878"/>
    <lineage>
        <taxon>Bacteria</taxon>
        <taxon>Pseudomonadati</taxon>
        <taxon>Pseudomonadota</taxon>
        <taxon>Betaproteobacteria</taxon>
        <taxon>Burkholderiales</taxon>
        <taxon>Comamonadaceae</taxon>
        <taxon>Acidovorax</taxon>
    </lineage>
</organism>
<evidence type="ECO:0000256" key="1">
    <source>
        <dbReference type="PIRNR" id="PIRNR028141"/>
    </source>
</evidence>
<dbReference type="STRING" id="80878.RP29_18300"/>
<dbReference type="OrthoDB" id="5298508at2"/>
<keyword evidence="1" id="KW-0547">Nucleotide-binding</keyword>
<dbReference type="Proteomes" id="UP000032566">
    <property type="component" value="Unassembled WGS sequence"/>
</dbReference>
<dbReference type="PATRIC" id="fig|80878.5.peg.3623"/>
<comment type="subunit">
    <text evidence="1">Monomer in both c-di-GMP-bound and free forms.</text>
</comment>
<dbReference type="Pfam" id="PF07238">
    <property type="entry name" value="PilZ"/>
    <property type="match status" value="1"/>
</dbReference>
<comment type="function">
    <text evidence="1">Binds the second messenger bis-(3'-5') cyclic dimeric guanosine monophosphate (c-di-GMP). Can bind two c-di-GMP molecules per monomer. May play a role in bacterial second-messenger regulated processes. Binding to c-di-GMP induces a conformational change of the C- and N-termini resulting in the exposure of a highly negative surface on one side of the protein to a possible effector protein.</text>
</comment>
<accession>A0A0D7K532</accession>
<evidence type="ECO:0000259" key="2">
    <source>
        <dbReference type="Pfam" id="PF07238"/>
    </source>
</evidence>
<feature type="domain" description="PilZ" evidence="2">
    <location>
        <begin position="4"/>
        <end position="101"/>
    </location>
</feature>
<dbReference type="Gene3D" id="2.40.10.220">
    <property type="entry name" value="predicted glycosyltransferase like domains"/>
    <property type="match status" value="1"/>
</dbReference>
<keyword evidence="1" id="KW-0973">c-di-GMP</keyword>
<name>A0A0D7K532_9BURK</name>
<dbReference type="InterPro" id="IPR009875">
    <property type="entry name" value="PilZ_domain"/>
</dbReference>
<sequence length="125" mass="13567">MPYERRHYVRVQFDAPAVLTLATAAFNVQVLDLSLKGALITLPENAQVPAGMPCQLDVPLTETEDCISMTAGIAHVDGNRAGLLCRSIDLDSVTHLRRLIELQLGDPSLLERDLAELIQSSSAAE</sequence>
<dbReference type="GO" id="GO:0035438">
    <property type="term" value="F:cyclic-di-GMP binding"/>
    <property type="evidence" value="ECO:0007669"/>
    <property type="project" value="InterPro"/>
</dbReference>
<dbReference type="PIRSF" id="PIRSF028141">
    <property type="entry name" value="C-di-GMP_BP_PA4608"/>
    <property type="match status" value="1"/>
</dbReference>
<dbReference type="AlphaFoldDB" id="A0A0D7K532"/>
<comment type="caution">
    <text evidence="3">The sequence shown here is derived from an EMBL/GenBank/DDBJ whole genome shotgun (WGS) entry which is preliminary data.</text>
</comment>
<reference evidence="3 4" key="1">
    <citation type="submission" date="2014-12" db="EMBL/GenBank/DDBJ databases">
        <title>Isolation of bacteria from lake water.</title>
        <authorList>
            <person name="Sheng K.-Y."/>
            <person name="Chin P.-S."/>
            <person name="Chan K.-G."/>
            <person name="Tan G.S."/>
        </authorList>
    </citation>
    <scope>NUCLEOTIDE SEQUENCE [LARGE SCALE GENOMIC DNA]</scope>
    <source>
        <strain evidence="3 4">KY4</strain>
    </source>
</reference>
<dbReference type="EMBL" id="JXYQ01000072">
    <property type="protein sequence ID" value="KJA09114.1"/>
    <property type="molecule type" value="Genomic_DNA"/>
</dbReference>
<proteinExistence type="predicted"/>
<keyword evidence="4" id="KW-1185">Reference proteome</keyword>
<dbReference type="RefSeq" id="WP_044402071.1">
    <property type="nucleotide sequence ID" value="NZ_JXYQ01000072.1"/>
</dbReference>
<gene>
    <name evidence="3" type="ORF">RP29_18300</name>
</gene>
<evidence type="ECO:0000313" key="4">
    <source>
        <dbReference type="Proteomes" id="UP000032566"/>
    </source>
</evidence>